<dbReference type="Proteomes" id="UP000774617">
    <property type="component" value="Unassembled WGS sequence"/>
</dbReference>
<protein>
    <submittedName>
        <fullName evidence="1">Uncharacterized protein</fullName>
    </submittedName>
</protein>
<evidence type="ECO:0000313" key="2">
    <source>
        <dbReference type="Proteomes" id="UP000774617"/>
    </source>
</evidence>
<gene>
    <name evidence="1" type="ORF">B0J12DRAFT_735823</name>
</gene>
<reference evidence="1 2" key="1">
    <citation type="journal article" date="2021" name="Nat. Commun.">
        <title>Genetic determinants of endophytism in the Arabidopsis root mycobiome.</title>
        <authorList>
            <person name="Mesny F."/>
            <person name="Miyauchi S."/>
            <person name="Thiergart T."/>
            <person name="Pickel B."/>
            <person name="Atanasova L."/>
            <person name="Karlsson M."/>
            <person name="Huettel B."/>
            <person name="Barry K.W."/>
            <person name="Haridas S."/>
            <person name="Chen C."/>
            <person name="Bauer D."/>
            <person name="Andreopoulos W."/>
            <person name="Pangilinan J."/>
            <person name="LaButti K."/>
            <person name="Riley R."/>
            <person name="Lipzen A."/>
            <person name="Clum A."/>
            <person name="Drula E."/>
            <person name="Henrissat B."/>
            <person name="Kohler A."/>
            <person name="Grigoriev I.V."/>
            <person name="Martin F.M."/>
            <person name="Hacquard S."/>
        </authorList>
    </citation>
    <scope>NUCLEOTIDE SEQUENCE [LARGE SCALE GENOMIC DNA]</scope>
    <source>
        <strain evidence="1 2">MPI-SDFR-AT-0080</strain>
    </source>
</reference>
<proteinExistence type="predicted"/>
<dbReference type="EMBL" id="JAGTJR010000003">
    <property type="protein sequence ID" value="KAH7062262.1"/>
    <property type="molecule type" value="Genomic_DNA"/>
</dbReference>
<comment type="caution">
    <text evidence="1">The sequence shown here is derived from an EMBL/GenBank/DDBJ whole genome shotgun (WGS) entry which is preliminary data.</text>
</comment>
<dbReference type="SUPFAM" id="SSF51126">
    <property type="entry name" value="Pectin lyase-like"/>
    <property type="match status" value="1"/>
</dbReference>
<sequence>MGVYNASLMNFIYQSGNDRIAIKPHSYNVLIRTVTCNGGNGMAIDPPIGRLRPLHVTTTLWSV</sequence>
<name>A0ABQ8GPZ4_9PEZI</name>
<accession>A0ABQ8GPZ4</accession>
<dbReference type="Gene3D" id="2.160.20.10">
    <property type="entry name" value="Single-stranded right-handed beta-helix, Pectin lyase-like"/>
    <property type="match status" value="1"/>
</dbReference>
<dbReference type="InterPro" id="IPR011050">
    <property type="entry name" value="Pectin_lyase_fold/virulence"/>
</dbReference>
<dbReference type="InterPro" id="IPR012334">
    <property type="entry name" value="Pectin_lyas_fold"/>
</dbReference>
<evidence type="ECO:0000313" key="1">
    <source>
        <dbReference type="EMBL" id="KAH7062262.1"/>
    </source>
</evidence>
<keyword evidence="2" id="KW-1185">Reference proteome</keyword>
<organism evidence="1 2">
    <name type="scientific">Macrophomina phaseolina</name>
    <dbReference type="NCBI Taxonomy" id="35725"/>
    <lineage>
        <taxon>Eukaryota</taxon>
        <taxon>Fungi</taxon>
        <taxon>Dikarya</taxon>
        <taxon>Ascomycota</taxon>
        <taxon>Pezizomycotina</taxon>
        <taxon>Dothideomycetes</taxon>
        <taxon>Dothideomycetes incertae sedis</taxon>
        <taxon>Botryosphaeriales</taxon>
        <taxon>Botryosphaeriaceae</taxon>
        <taxon>Macrophomina</taxon>
    </lineage>
</organism>